<gene>
    <name evidence="1" type="ORF">NE237_030251</name>
</gene>
<accession>A0A9Q0JUN4</accession>
<sequence>MALLKLEQPITRVSDPWNCQISEVVIMVHAPIDLVADSSNNGCVLNPVCCTSPREEAEQLRAISFLENGGTTSIGIDFGQRGCGKAAGTSILPDSDLLNQTSA</sequence>
<evidence type="ECO:0000313" key="1">
    <source>
        <dbReference type="EMBL" id="KAJ4953419.1"/>
    </source>
</evidence>
<organism evidence="1 2">
    <name type="scientific">Protea cynaroides</name>
    <dbReference type="NCBI Taxonomy" id="273540"/>
    <lineage>
        <taxon>Eukaryota</taxon>
        <taxon>Viridiplantae</taxon>
        <taxon>Streptophyta</taxon>
        <taxon>Embryophyta</taxon>
        <taxon>Tracheophyta</taxon>
        <taxon>Spermatophyta</taxon>
        <taxon>Magnoliopsida</taxon>
        <taxon>Proteales</taxon>
        <taxon>Proteaceae</taxon>
        <taxon>Protea</taxon>
    </lineage>
</organism>
<dbReference type="AlphaFoldDB" id="A0A9Q0JUN4"/>
<keyword evidence="2" id="KW-1185">Reference proteome</keyword>
<name>A0A9Q0JUN4_9MAGN</name>
<evidence type="ECO:0000313" key="2">
    <source>
        <dbReference type="Proteomes" id="UP001141806"/>
    </source>
</evidence>
<protein>
    <submittedName>
        <fullName evidence="1">Uncharacterized protein</fullName>
    </submittedName>
</protein>
<reference evidence="1" key="1">
    <citation type="journal article" date="2023" name="Plant J.">
        <title>The genome of the king protea, Protea cynaroides.</title>
        <authorList>
            <person name="Chang J."/>
            <person name="Duong T.A."/>
            <person name="Schoeman C."/>
            <person name="Ma X."/>
            <person name="Roodt D."/>
            <person name="Barker N."/>
            <person name="Li Z."/>
            <person name="Van de Peer Y."/>
            <person name="Mizrachi E."/>
        </authorList>
    </citation>
    <scope>NUCLEOTIDE SEQUENCE</scope>
    <source>
        <tissue evidence="1">Young leaves</tissue>
    </source>
</reference>
<comment type="caution">
    <text evidence="1">The sequence shown here is derived from an EMBL/GenBank/DDBJ whole genome shotgun (WGS) entry which is preliminary data.</text>
</comment>
<dbReference type="Proteomes" id="UP001141806">
    <property type="component" value="Unassembled WGS sequence"/>
</dbReference>
<dbReference type="EMBL" id="JAMYWD010000012">
    <property type="protein sequence ID" value="KAJ4953419.1"/>
    <property type="molecule type" value="Genomic_DNA"/>
</dbReference>
<proteinExistence type="predicted"/>